<keyword evidence="2 8" id="KW-0732">Signal</keyword>
<gene>
    <name evidence="8 12" type="primary">pal</name>
    <name evidence="12" type="ORF">RM531_02925</name>
</gene>
<evidence type="ECO:0000256" key="1">
    <source>
        <dbReference type="ARBA" id="ARBA00022618"/>
    </source>
</evidence>
<comment type="subunit">
    <text evidence="8">The Tol-Pal system is composed of five core proteins: the inner membrane proteins TolA, TolQ and TolR, the periplasmic protein TolB and the outer membrane protein Pal. They form a network linking the inner and outer membranes and the peptidoglycan layer.</text>
</comment>
<evidence type="ECO:0000256" key="4">
    <source>
        <dbReference type="ARBA" id="ARBA00023139"/>
    </source>
</evidence>
<comment type="caution">
    <text evidence="12">The sequence shown here is derived from an EMBL/GenBank/DDBJ whole genome shotgun (WGS) entry which is preliminary data.</text>
</comment>
<dbReference type="PROSITE" id="PS51257">
    <property type="entry name" value="PROKAR_LIPOPROTEIN"/>
    <property type="match status" value="1"/>
</dbReference>
<dbReference type="PANTHER" id="PTHR30329:SF21">
    <property type="entry name" value="LIPOPROTEIN YIAD-RELATED"/>
    <property type="match status" value="1"/>
</dbReference>
<dbReference type="EMBL" id="JAVRHY010000002">
    <property type="protein sequence ID" value="MDT0617415.1"/>
    <property type="molecule type" value="Genomic_DNA"/>
</dbReference>
<dbReference type="NCBIfam" id="TIGR02802">
    <property type="entry name" value="Pal_lipo"/>
    <property type="match status" value="1"/>
</dbReference>
<dbReference type="Pfam" id="PF00691">
    <property type="entry name" value="OmpA"/>
    <property type="match status" value="1"/>
</dbReference>
<dbReference type="HAMAP" id="MF_02204">
    <property type="entry name" value="Pal"/>
    <property type="match status" value="1"/>
</dbReference>
<dbReference type="InterPro" id="IPR006665">
    <property type="entry name" value="OmpA-like"/>
</dbReference>
<dbReference type="RefSeq" id="WP_311657177.1">
    <property type="nucleotide sequence ID" value="NZ_JAVRHY010000002.1"/>
</dbReference>
<evidence type="ECO:0000256" key="8">
    <source>
        <dbReference type="HAMAP-Rule" id="MF_02204"/>
    </source>
</evidence>
<evidence type="ECO:0000256" key="10">
    <source>
        <dbReference type="SAM" id="SignalP"/>
    </source>
</evidence>
<evidence type="ECO:0000313" key="12">
    <source>
        <dbReference type="EMBL" id="MDT0617415.1"/>
    </source>
</evidence>
<comment type="subcellular location">
    <subcellularLocation>
        <location evidence="8">Cell outer membrane</location>
        <topology evidence="8">Lipid-anchor</topology>
    </subcellularLocation>
</comment>
<keyword evidence="4 8" id="KW-0564">Palmitate</keyword>
<keyword evidence="1 8" id="KW-0132">Cell division</keyword>
<dbReference type="InterPro" id="IPR050330">
    <property type="entry name" value="Bact_OuterMem_StrucFunc"/>
</dbReference>
<dbReference type="InterPro" id="IPR006664">
    <property type="entry name" value="OMP_bac"/>
</dbReference>
<dbReference type="PROSITE" id="PS51123">
    <property type="entry name" value="OMPA_2"/>
    <property type="match status" value="1"/>
</dbReference>
<dbReference type="SUPFAM" id="SSF103088">
    <property type="entry name" value="OmpA-like"/>
    <property type="match status" value="1"/>
</dbReference>
<dbReference type="InterPro" id="IPR036737">
    <property type="entry name" value="OmpA-like_sf"/>
</dbReference>
<protein>
    <recommendedName>
        <fullName evidence="8">Peptidoglycan-associated lipoprotein</fullName>
        <shortName evidence="8">PAL</shortName>
    </recommendedName>
</protein>
<feature type="domain" description="OmpA-like" evidence="11">
    <location>
        <begin position="75"/>
        <end position="191"/>
    </location>
</feature>
<keyword evidence="13" id="KW-1185">Reference proteome</keyword>
<comment type="function">
    <text evidence="8">Part of the Tol-Pal system, which plays a role in outer membrane invagination during cell division and is important for maintaining outer membrane integrity.</text>
</comment>
<accession>A0ABU3B5K2</accession>
<evidence type="ECO:0000313" key="13">
    <source>
        <dbReference type="Proteomes" id="UP001259982"/>
    </source>
</evidence>
<evidence type="ECO:0000256" key="5">
    <source>
        <dbReference type="ARBA" id="ARBA00023237"/>
    </source>
</evidence>
<feature type="chain" id="PRO_5047219174" description="Peptidoglycan-associated lipoprotein" evidence="10">
    <location>
        <begin position="30"/>
        <end position="191"/>
    </location>
</feature>
<dbReference type="PRINTS" id="PR01021">
    <property type="entry name" value="OMPADOMAIN"/>
</dbReference>
<organism evidence="12 13">
    <name type="scientific">Spectribacter acetivorans</name>
    <dbReference type="NCBI Taxonomy" id="3075603"/>
    <lineage>
        <taxon>Bacteria</taxon>
        <taxon>Pseudomonadati</taxon>
        <taxon>Pseudomonadota</taxon>
        <taxon>Gammaproteobacteria</taxon>
        <taxon>Salinisphaerales</taxon>
        <taxon>Salinisphaeraceae</taxon>
        <taxon>Spectribacter</taxon>
    </lineage>
</organism>
<keyword evidence="6 8" id="KW-0449">Lipoprotein</keyword>
<name>A0ABU3B5K2_9GAMM</name>
<keyword evidence="5 8" id="KW-0998">Cell outer membrane</keyword>
<feature type="region of interest" description="Disordered" evidence="9">
    <location>
        <begin position="30"/>
        <end position="57"/>
    </location>
</feature>
<reference evidence="12 13" key="1">
    <citation type="submission" date="2023-09" db="EMBL/GenBank/DDBJ databases">
        <authorList>
            <person name="Rey-Velasco X."/>
        </authorList>
    </citation>
    <scope>NUCLEOTIDE SEQUENCE [LARGE SCALE GENOMIC DNA]</scope>
    <source>
        <strain evidence="12 13">P385</strain>
    </source>
</reference>
<comment type="similarity">
    <text evidence="8">Belongs to the Pal lipoprotein family.</text>
</comment>
<feature type="signal peptide" evidence="10">
    <location>
        <begin position="1"/>
        <end position="29"/>
    </location>
</feature>
<dbReference type="Proteomes" id="UP001259982">
    <property type="component" value="Unassembled WGS sequence"/>
</dbReference>
<keyword evidence="7 8" id="KW-0131">Cell cycle</keyword>
<sequence length="191" mass="21018">MVNRFSRRHASWRGMALVLVSGLFLAACADNPPPGDPDDTSEGVSTGQGDGSVETREINERGLLGIDEKDRAMFVDPDNPLSTRTIYFEYDSSTIQSRFRDAIQAHAGYLADHPDVQLRLEGHTDERATREYNVALGERRAESVERALSLAGAGSDQLSTLSFGEERPAELGSTEAAYAKNRRVELIYVAR</sequence>
<evidence type="ECO:0000256" key="2">
    <source>
        <dbReference type="ARBA" id="ARBA00022729"/>
    </source>
</evidence>
<dbReference type="Gene3D" id="3.30.1330.60">
    <property type="entry name" value="OmpA-like domain"/>
    <property type="match status" value="1"/>
</dbReference>
<dbReference type="InterPro" id="IPR014169">
    <property type="entry name" value="Pal_lipo_C"/>
</dbReference>
<evidence type="ECO:0000256" key="9">
    <source>
        <dbReference type="SAM" id="MobiDB-lite"/>
    </source>
</evidence>
<dbReference type="PANTHER" id="PTHR30329">
    <property type="entry name" value="STATOR ELEMENT OF FLAGELLAR MOTOR COMPLEX"/>
    <property type="match status" value="1"/>
</dbReference>
<keyword evidence="3 8" id="KW-0472">Membrane</keyword>
<evidence type="ECO:0000256" key="6">
    <source>
        <dbReference type="ARBA" id="ARBA00023288"/>
    </source>
</evidence>
<proteinExistence type="inferred from homology"/>
<dbReference type="InterPro" id="IPR039001">
    <property type="entry name" value="Pal"/>
</dbReference>
<dbReference type="CDD" id="cd07185">
    <property type="entry name" value="OmpA_C-like"/>
    <property type="match status" value="1"/>
</dbReference>
<evidence type="ECO:0000259" key="11">
    <source>
        <dbReference type="PROSITE" id="PS51123"/>
    </source>
</evidence>
<evidence type="ECO:0000256" key="3">
    <source>
        <dbReference type="ARBA" id="ARBA00023136"/>
    </source>
</evidence>
<evidence type="ECO:0000256" key="7">
    <source>
        <dbReference type="ARBA" id="ARBA00023306"/>
    </source>
</evidence>